<dbReference type="OrthoDB" id="9779408at2"/>
<dbReference type="GO" id="GO:0006006">
    <property type="term" value="P:glucose metabolic process"/>
    <property type="evidence" value="ECO:0007669"/>
    <property type="project" value="TreeGrafter"/>
</dbReference>
<evidence type="ECO:0000256" key="3">
    <source>
        <dbReference type="ARBA" id="ARBA00006206"/>
    </source>
</evidence>
<dbReference type="GO" id="GO:0030246">
    <property type="term" value="F:carbohydrate binding"/>
    <property type="evidence" value="ECO:0007669"/>
    <property type="project" value="InterPro"/>
</dbReference>
<dbReference type="InterPro" id="IPR008183">
    <property type="entry name" value="Aldose_1/G6P_1-epimerase"/>
</dbReference>
<dbReference type="PANTHER" id="PTHR10091:SF0">
    <property type="entry name" value="GALACTOSE MUTAROTASE"/>
    <property type="match status" value="1"/>
</dbReference>
<dbReference type="InterPro" id="IPR018052">
    <property type="entry name" value="Ald1_epimerase_CS"/>
</dbReference>
<dbReference type="InterPro" id="IPR014718">
    <property type="entry name" value="GH-type_carb-bd"/>
</dbReference>
<comment type="pathway">
    <text evidence="2 8">Carbohydrate metabolism; hexose metabolism.</text>
</comment>
<dbReference type="PATRIC" id="fig|626937.4.peg.312"/>
<evidence type="ECO:0000256" key="7">
    <source>
        <dbReference type="ARBA" id="ARBA00023277"/>
    </source>
</evidence>
<keyword evidence="13" id="KW-1185">Reference proteome</keyword>
<gene>
    <name evidence="12" type="ORF">HMPREF3293_00314</name>
</gene>
<keyword evidence="6 8" id="KW-0413">Isomerase</keyword>
<evidence type="ECO:0000256" key="5">
    <source>
        <dbReference type="ARBA" id="ARBA00014165"/>
    </source>
</evidence>
<sequence>MIETQKTGSKDGKDIFVYTFSSEAGGCMKVTNYGGTIMSVEMPDADGNRADVVLGFETPEEYFGGHPFFGATVGRYANRIANGRFTVGGKDYAIPCNENGVNLLHGGDNSFNRKVWDGTADGNMLTLSYHSPDGEGGFPGAVDVRIEMTLTDDNAVRLEYFAESDEDTILSLTNHSYFNLRGEGEISDHVLTIDAGEYTPVDGNLIPTGEIAEVAGTPLDFTHPHLIGERIEDPFPQMKLCGGYDHNFVLWGAGFRRAARVEDPQSGRVMEVYTDKPGMQLYTANFVPEMKGKNGVQYGPRTAYCFETQLFPDSVHHDEFPSCILQKGKTYHDVTEYRFLTK</sequence>
<dbReference type="STRING" id="626937.HMPREF3293_00314"/>
<dbReference type="PIRSF" id="PIRSF005096">
    <property type="entry name" value="GALM"/>
    <property type="match status" value="1"/>
</dbReference>
<dbReference type="InterPro" id="IPR015443">
    <property type="entry name" value="Aldose_1-epimerase"/>
</dbReference>
<evidence type="ECO:0000256" key="8">
    <source>
        <dbReference type="PIRNR" id="PIRNR005096"/>
    </source>
</evidence>
<comment type="caution">
    <text evidence="12">The sequence shown here is derived from an EMBL/GenBank/DDBJ whole genome shotgun (WGS) entry which is preliminary data.</text>
</comment>
<evidence type="ECO:0000256" key="1">
    <source>
        <dbReference type="ARBA" id="ARBA00001614"/>
    </source>
</evidence>
<organism evidence="12 13">
    <name type="scientific">Christensenella minuta</name>
    <dbReference type="NCBI Taxonomy" id="626937"/>
    <lineage>
        <taxon>Bacteria</taxon>
        <taxon>Bacillati</taxon>
        <taxon>Bacillota</taxon>
        <taxon>Clostridia</taxon>
        <taxon>Christensenellales</taxon>
        <taxon>Christensenellaceae</taxon>
        <taxon>Christensenella</taxon>
    </lineage>
</organism>
<keyword evidence="7 8" id="KW-0119">Carbohydrate metabolism</keyword>
<comment type="similarity">
    <text evidence="3 8">Belongs to the aldose epimerase family.</text>
</comment>
<dbReference type="Gene3D" id="2.70.98.10">
    <property type="match status" value="1"/>
</dbReference>
<evidence type="ECO:0000256" key="9">
    <source>
        <dbReference type="PIRSR" id="PIRSR005096-1"/>
    </source>
</evidence>
<comment type="catalytic activity">
    <reaction evidence="1 8">
        <text>alpha-D-glucose = beta-D-glucose</text>
        <dbReference type="Rhea" id="RHEA:10264"/>
        <dbReference type="ChEBI" id="CHEBI:15903"/>
        <dbReference type="ChEBI" id="CHEBI:17925"/>
        <dbReference type="EC" id="5.1.3.3"/>
    </reaction>
</comment>
<accession>A0A136Q7V6</accession>
<evidence type="ECO:0000256" key="10">
    <source>
        <dbReference type="PIRSR" id="PIRSR005096-2"/>
    </source>
</evidence>
<feature type="binding site" evidence="11">
    <location>
        <begin position="175"/>
        <end position="177"/>
    </location>
    <ligand>
        <name>beta-D-galactose</name>
        <dbReference type="ChEBI" id="CHEBI:27667"/>
    </ligand>
</feature>
<protein>
    <recommendedName>
        <fullName evidence="5 8">Aldose 1-epimerase</fullName>
        <ecNumber evidence="4 8">5.1.3.3</ecNumber>
    </recommendedName>
</protein>
<dbReference type="Proteomes" id="UP000070366">
    <property type="component" value="Unassembled WGS sequence"/>
</dbReference>
<feature type="binding site" evidence="11">
    <location>
        <begin position="78"/>
        <end position="79"/>
    </location>
    <ligand>
        <name>beta-D-galactose</name>
        <dbReference type="ChEBI" id="CHEBI:27667"/>
    </ligand>
</feature>
<evidence type="ECO:0000313" key="12">
    <source>
        <dbReference type="EMBL" id="KXK66768.1"/>
    </source>
</evidence>
<dbReference type="EC" id="5.1.3.3" evidence="4 8"/>
<reference evidence="13" key="1">
    <citation type="submission" date="2016-02" db="EMBL/GenBank/DDBJ databases">
        <authorList>
            <person name="Mitreva M."/>
            <person name="Pepin K.H."/>
            <person name="Mihindukulasuriya K.A."/>
            <person name="Fulton R."/>
            <person name="Fronick C."/>
            <person name="O'Laughlin M."/>
            <person name="Miner T."/>
            <person name="Herter B."/>
            <person name="Rosa B.A."/>
            <person name="Cordes M."/>
            <person name="Tomlinson C."/>
            <person name="Wollam A."/>
            <person name="Palsikar V.B."/>
            <person name="Mardis E.R."/>
            <person name="Wilson R.K."/>
        </authorList>
    </citation>
    <scope>NUCLEOTIDE SEQUENCE [LARGE SCALE GENOMIC DNA]</scope>
    <source>
        <strain evidence="13">DSM 22607</strain>
    </source>
</reference>
<dbReference type="UniPathway" id="UPA00242"/>
<dbReference type="CDD" id="cd09019">
    <property type="entry name" value="galactose_mutarotase_like"/>
    <property type="match status" value="1"/>
</dbReference>
<dbReference type="GO" id="GO:0004034">
    <property type="term" value="F:aldose 1-epimerase activity"/>
    <property type="evidence" value="ECO:0007669"/>
    <property type="project" value="UniProtKB-EC"/>
</dbReference>
<evidence type="ECO:0000256" key="11">
    <source>
        <dbReference type="PIRSR" id="PIRSR005096-3"/>
    </source>
</evidence>
<evidence type="ECO:0000256" key="6">
    <source>
        <dbReference type="ARBA" id="ARBA00023235"/>
    </source>
</evidence>
<dbReference type="NCBIfam" id="NF008277">
    <property type="entry name" value="PRK11055.1"/>
    <property type="match status" value="1"/>
</dbReference>
<evidence type="ECO:0000256" key="4">
    <source>
        <dbReference type="ARBA" id="ARBA00013185"/>
    </source>
</evidence>
<evidence type="ECO:0000313" key="13">
    <source>
        <dbReference type="Proteomes" id="UP000070366"/>
    </source>
</evidence>
<dbReference type="EMBL" id="LSZW01000030">
    <property type="protein sequence ID" value="KXK66768.1"/>
    <property type="molecule type" value="Genomic_DNA"/>
</dbReference>
<proteinExistence type="inferred from homology"/>
<dbReference type="InterPro" id="IPR047215">
    <property type="entry name" value="Galactose_mutarotase-like"/>
</dbReference>
<evidence type="ECO:0000256" key="2">
    <source>
        <dbReference type="ARBA" id="ARBA00005028"/>
    </source>
</evidence>
<dbReference type="GO" id="GO:0033499">
    <property type="term" value="P:galactose catabolic process via UDP-galactose, Leloir pathway"/>
    <property type="evidence" value="ECO:0007669"/>
    <property type="project" value="TreeGrafter"/>
</dbReference>
<dbReference type="KEGG" id="cmiu:B1H56_09480"/>
<dbReference type="AlphaFoldDB" id="A0A136Q7V6"/>
<dbReference type="SUPFAM" id="SSF74650">
    <property type="entry name" value="Galactose mutarotase-like"/>
    <property type="match status" value="1"/>
</dbReference>
<dbReference type="PROSITE" id="PS00545">
    <property type="entry name" value="ALDOSE_1_EPIMERASE"/>
    <property type="match status" value="1"/>
</dbReference>
<feature type="active site" description="Proton donor" evidence="9">
    <location>
        <position position="175"/>
    </location>
</feature>
<feature type="binding site" evidence="10">
    <location>
        <position position="245"/>
    </location>
    <ligand>
        <name>beta-D-galactose</name>
        <dbReference type="ChEBI" id="CHEBI:27667"/>
    </ligand>
</feature>
<feature type="active site" description="Proton acceptor" evidence="9">
    <location>
        <position position="307"/>
    </location>
</feature>
<dbReference type="Pfam" id="PF01263">
    <property type="entry name" value="Aldose_epim"/>
    <property type="match status" value="1"/>
</dbReference>
<dbReference type="PANTHER" id="PTHR10091">
    <property type="entry name" value="ALDOSE-1-EPIMERASE"/>
    <property type="match status" value="1"/>
</dbReference>
<dbReference type="InterPro" id="IPR011013">
    <property type="entry name" value="Gal_mutarotase_sf_dom"/>
</dbReference>
<dbReference type="RefSeq" id="WP_066523214.1">
    <property type="nucleotide sequence ID" value="NZ_CABMOF010000014.1"/>
</dbReference>
<name>A0A136Q7V6_9FIRM</name>